<accession>A0ABQ9I466</accession>
<comment type="caution">
    <text evidence="1">The sequence shown here is derived from an EMBL/GenBank/DDBJ whole genome shotgun (WGS) entry which is preliminary data.</text>
</comment>
<evidence type="ECO:0000313" key="2">
    <source>
        <dbReference type="Proteomes" id="UP001159363"/>
    </source>
</evidence>
<proteinExistence type="predicted"/>
<dbReference type="EMBL" id="JARBHB010000002">
    <property type="protein sequence ID" value="KAJ8891438.1"/>
    <property type="molecule type" value="Genomic_DNA"/>
</dbReference>
<gene>
    <name evidence="1" type="ORF">PR048_003966</name>
</gene>
<evidence type="ECO:0000313" key="1">
    <source>
        <dbReference type="EMBL" id="KAJ8891438.1"/>
    </source>
</evidence>
<keyword evidence="2" id="KW-1185">Reference proteome</keyword>
<reference evidence="1 2" key="1">
    <citation type="submission" date="2023-02" db="EMBL/GenBank/DDBJ databases">
        <title>LHISI_Scaffold_Assembly.</title>
        <authorList>
            <person name="Stuart O.P."/>
            <person name="Cleave R."/>
            <person name="Magrath M.J.L."/>
            <person name="Mikheyev A.S."/>
        </authorList>
    </citation>
    <scope>NUCLEOTIDE SEQUENCE [LARGE SCALE GENOMIC DNA]</scope>
    <source>
        <strain evidence="1">Daus_M_001</strain>
        <tissue evidence="1">Leg muscle</tissue>
    </source>
</reference>
<protein>
    <submittedName>
        <fullName evidence="1">Uncharacterized protein</fullName>
    </submittedName>
</protein>
<dbReference type="Proteomes" id="UP001159363">
    <property type="component" value="Chromosome 2"/>
</dbReference>
<name>A0ABQ9I466_9NEOP</name>
<sequence length="454" mass="50458">MILSVVPCRNLKQLKKSLRTCRDLRDNESDVHLLVRWDDGSLGAATSSVLRRWIGDPQALEWLGICQYQPANQLAVIVDVGNLGSSVQDGEAPDVSRFPDRRAILEEGRGWLPEITLPTFTHGLEILASARKGEDGVDVMIEMSGFPTHSTRSRGDLHPQLLSILQCCFAYTAVLTVAQLQVRLRPHDDYLRTTRRSSRPQAKTTCSCSLTMAATACQLLSLNYSCQLRWYLVLLSSPFVTGESLCNVYCKGINGVLQEGGHLLLNGNFNLSVCVRVASSAGIQGREIPEKTRRPAASSGTISTCENPGIKHWFAFVGARALTATAPRPLTATGVWPEDWITLLWDAIAAFICMIHGTSHYDTTPTTVGTAQELVTQIAMIGPREYTLPPIIRRLSVEEPSELQSRVGTQARRRIQNMLQQRLQFVKYIREEATTEILQPRDYRIDQYSAIGHN</sequence>
<organism evidence="1 2">
    <name type="scientific">Dryococelus australis</name>
    <dbReference type="NCBI Taxonomy" id="614101"/>
    <lineage>
        <taxon>Eukaryota</taxon>
        <taxon>Metazoa</taxon>
        <taxon>Ecdysozoa</taxon>
        <taxon>Arthropoda</taxon>
        <taxon>Hexapoda</taxon>
        <taxon>Insecta</taxon>
        <taxon>Pterygota</taxon>
        <taxon>Neoptera</taxon>
        <taxon>Polyneoptera</taxon>
        <taxon>Phasmatodea</taxon>
        <taxon>Verophasmatodea</taxon>
        <taxon>Anareolatae</taxon>
        <taxon>Phasmatidae</taxon>
        <taxon>Eurycanthinae</taxon>
        <taxon>Dryococelus</taxon>
    </lineage>
</organism>